<dbReference type="RefSeq" id="XP_008022387.1">
    <property type="nucleotide sequence ID" value="XM_008024196.1"/>
</dbReference>
<dbReference type="InterPro" id="IPR036259">
    <property type="entry name" value="MFS_trans_sf"/>
</dbReference>
<protein>
    <recommendedName>
        <fullName evidence="6">Major facilitator superfamily (MFS) profile domain-containing protein</fullName>
    </recommendedName>
</protein>
<gene>
    <name evidence="7" type="ORF">SETTUDRAFT_25849</name>
</gene>
<evidence type="ECO:0000256" key="2">
    <source>
        <dbReference type="ARBA" id="ARBA00022692"/>
    </source>
</evidence>
<dbReference type="EMBL" id="KB908504">
    <property type="protein sequence ID" value="EOA89527.1"/>
    <property type="molecule type" value="Genomic_DNA"/>
</dbReference>
<dbReference type="Gene3D" id="1.20.1720.10">
    <property type="entry name" value="Multidrug resistance protein D"/>
    <property type="match status" value="1"/>
</dbReference>
<evidence type="ECO:0000256" key="3">
    <source>
        <dbReference type="ARBA" id="ARBA00022989"/>
    </source>
</evidence>
<dbReference type="Pfam" id="PF07690">
    <property type="entry name" value="MFS_1"/>
    <property type="match status" value="1"/>
</dbReference>
<dbReference type="OrthoDB" id="2351791at2759"/>
<dbReference type="PANTHER" id="PTHR23501">
    <property type="entry name" value="MAJOR FACILITATOR SUPERFAMILY"/>
    <property type="match status" value="1"/>
</dbReference>
<evidence type="ECO:0000313" key="7">
    <source>
        <dbReference type="EMBL" id="EOA89527.1"/>
    </source>
</evidence>
<name>R0KNP1_EXST2</name>
<keyword evidence="2 5" id="KW-0812">Transmembrane</keyword>
<evidence type="ECO:0000256" key="1">
    <source>
        <dbReference type="ARBA" id="ARBA00004141"/>
    </source>
</evidence>
<organism evidence="7 8">
    <name type="scientific">Exserohilum turcicum (strain 28A)</name>
    <name type="common">Northern leaf blight fungus</name>
    <name type="synonym">Setosphaeria turcica</name>
    <dbReference type="NCBI Taxonomy" id="671987"/>
    <lineage>
        <taxon>Eukaryota</taxon>
        <taxon>Fungi</taxon>
        <taxon>Dikarya</taxon>
        <taxon>Ascomycota</taxon>
        <taxon>Pezizomycotina</taxon>
        <taxon>Dothideomycetes</taxon>
        <taxon>Pleosporomycetidae</taxon>
        <taxon>Pleosporales</taxon>
        <taxon>Pleosporineae</taxon>
        <taxon>Pleosporaceae</taxon>
        <taxon>Exserohilum</taxon>
    </lineage>
</organism>
<reference evidence="7 8" key="2">
    <citation type="journal article" date="2013" name="PLoS Genet.">
        <title>Comparative genome structure, secondary metabolite, and effector coding capacity across Cochliobolus pathogens.</title>
        <authorList>
            <person name="Condon B.J."/>
            <person name="Leng Y."/>
            <person name="Wu D."/>
            <person name="Bushley K.E."/>
            <person name="Ohm R.A."/>
            <person name="Otillar R."/>
            <person name="Martin J."/>
            <person name="Schackwitz W."/>
            <person name="Grimwood J."/>
            <person name="MohdZainudin N."/>
            <person name="Xue C."/>
            <person name="Wang R."/>
            <person name="Manning V.A."/>
            <person name="Dhillon B."/>
            <person name="Tu Z.J."/>
            <person name="Steffenson B.J."/>
            <person name="Salamov A."/>
            <person name="Sun H."/>
            <person name="Lowry S."/>
            <person name="LaButti K."/>
            <person name="Han J."/>
            <person name="Copeland A."/>
            <person name="Lindquist E."/>
            <person name="Barry K."/>
            <person name="Schmutz J."/>
            <person name="Baker S.E."/>
            <person name="Ciuffetti L.M."/>
            <person name="Grigoriev I.V."/>
            <person name="Zhong S."/>
            <person name="Turgeon B.G."/>
        </authorList>
    </citation>
    <scope>NUCLEOTIDE SEQUENCE [LARGE SCALE GENOMIC DNA]</scope>
    <source>
        <strain evidence="8">28A</strain>
    </source>
</reference>
<dbReference type="PANTHER" id="PTHR23501:SF156">
    <property type="entry name" value="TRANSPORTER, PUTATIVE-RELATED"/>
    <property type="match status" value="1"/>
</dbReference>
<feature type="transmembrane region" description="Helical" evidence="5">
    <location>
        <begin position="82"/>
        <end position="102"/>
    </location>
</feature>
<evidence type="ECO:0000313" key="8">
    <source>
        <dbReference type="Proteomes" id="UP000016935"/>
    </source>
</evidence>
<accession>R0KNP1</accession>
<dbReference type="AlphaFoldDB" id="R0KNP1"/>
<proteinExistence type="predicted"/>
<keyword evidence="3 5" id="KW-1133">Transmembrane helix</keyword>
<feature type="transmembrane region" description="Helical" evidence="5">
    <location>
        <begin position="47"/>
        <end position="70"/>
    </location>
</feature>
<dbReference type="Proteomes" id="UP000016935">
    <property type="component" value="Unassembled WGS sequence"/>
</dbReference>
<keyword evidence="8" id="KW-1185">Reference proteome</keyword>
<comment type="subcellular location">
    <subcellularLocation>
        <location evidence="1">Membrane</location>
        <topology evidence="1">Multi-pass membrane protein</topology>
    </subcellularLocation>
</comment>
<feature type="domain" description="Major facilitator superfamily (MFS) profile" evidence="6">
    <location>
        <begin position="45"/>
        <end position="122"/>
    </location>
</feature>
<dbReference type="HOGENOM" id="CLU_2028172_0_0_1"/>
<dbReference type="PROSITE" id="PS50850">
    <property type="entry name" value="MFS"/>
    <property type="match status" value="1"/>
</dbReference>
<evidence type="ECO:0000256" key="4">
    <source>
        <dbReference type="ARBA" id="ARBA00023136"/>
    </source>
</evidence>
<sequence length="122" mass="13220">MHSNVEKVESLHGCPAAQAAQTTHFAQETGVTKSQARKHHSFYFSQLMLAMIALIVAWDVTALSLALPIIAQELQGTDFQSFWASIAFILGIAITQPIYASISDVAGRKQVLYASILLFGIG</sequence>
<dbReference type="GeneID" id="19402952"/>
<dbReference type="SUPFAM" id="SSF103473">
    <property type="entry name" value="MFS general substrate transporter"/>
    <property type="match status" value="1"/>
</dbReference>
<reference evidence="7 8" key="1">
    <citation type="journal article" date="2012" name="PLoS Pathog.">
        <title>Diverse lifestyles and strategies of plant pathogenesis encoded in the genomes of eighteen Dothideomycetes fungi.</title>
        <authorList>
            <person name="Ohm R.A."/>
            <person name="Feau N."/>
            <person name="Henrissat B."/>
            <person name="Schoch C.L."/>
            <person name="Horwitz B.A."/>
            <person name="Barry K.W."/>
            <person name="Condon B.J."/>
            <person name="Copeland A.C."/>
            <person name="Dhillon B."/>
            <person name="Glaser F."/>
            <person name="Hesse C.N."/>
            <person name="Kosti I."/>
            <person name="LaButti K."/>
            <person name="Lindquist E.A."/>
            <person name="Lucas S."/>
            <person name="Salamov A.A."/>
            <person name="Bradshaw R.E."/>
            <person name="Ciuffetti L."/>
            <person name="Hamelin R.C."/>
            <person name="Kema G.H.J."/>
            <person name="Lawrence C."/>
            <person name="Scott J.A."/>
            <person name="Spatafora J.W."/>
            <person name="Turgeon B.G."/>
            <person name="de Wit P.J.G.M."/>
            <person name="Zhong S."/>
            <person name="Goodwin S.B."/>
            <person name="Grigoriev I.V."/>
        </authorList>
    </citation>
    <scope>NUCLEOTIDE SEQUENCE [LARGE SCALE GENOMIC DNA]</scope>
    <source>
        <strain evidence="8">28A</strain>
    </source>
</reference>
<dbReference type="InterPro" id="IPR011701">
    <property type="entry name" value="MFS"/>
</dbReference>
<evidence type="ECO:0000256" key="5">
    <source>
        <dbReference type="SAM" id="Phobius"/>
    </source>
</evidence>
<keyword evidence="4 5" id="KW-0472">Membrane</keyword>
<dbReference type="GO" id="GO:0022857">
    <property type="term" value="F:transmembrane transporter activity"/>
    <property type="evidence" value="ECO:0007669"/>
    <property type="project" value="InterPro"/>
</dbReference>
<evidence type="ECO:0000259" key="6">
    <source>
        <dbReference type="PROSITE" id="PS50850"/>
    </source>
</evidence>
<dbReference type="GO" id="GO:0005886">
    <property type="term" value="C:plasma membrane"/>
    <property type="evidence" value="ECO:0007669"/>
    <property type="project" value="TreeGrafter"/>
</dbReference>
<dbReference type="InterPro" id="IPR020846">
    <property type="entry name" value="MFS_dom"/>
</dbReference>